<comment type="caution">
    <text evidence="1">The sequence shown here is derived from an EMBL/GenBank/DDBJ whole genome shotgun (WGS) entry which is preliminary data.</text>
</comment>
<evidence type="ECO:0000313" key="1">
    <source>
        <dbReference type="EMBL" id="KAJ0035805.1"/>
    </source>
</evidence>
<dbReference type="EMBL" id="CM047742">
    <property type="protein sequence ID" value="KAJ0035805.1"/>
    <property type="molecule type" value="Genomic_DNA"/>
</dbReference>
<protein>
    <submittedName>
        <fullName evidence="1">Uncharacterized protein</fullName>
    </submittedName>
</protein>
<gene>
    <name evidence="1" type="ORF">Pint_26005</name>
</gene>
<reference evidence="2" key="1">
    <citation type="journal article" date="2023" name="G3 (Bethesda)">
        <title>Genome assembly and association tests identify interacting loci associated with vigor, precocity, and sex in interspecific pistachio rootstocks.</title>
        <authorList>
            <person name="Palmer W."/>
            <person name="Jacygrad E."/>
            <person name="Sagayaradj S."/>
            <person name="Cavanaugh K."/>
            <person name="Han R."/>
            <person name="Bertier L."/>
            <person name="Beede B."/>
            <person name="Kafkas S."/>
            <person name="Golino D."/>
            <person name="Preece J."/>
            <person name="Michelmore R."/>
        </authorList>
    </citation>
    <scope>NUCLEOTIDE SEQUENCE [LARGE SCALE GENOMIC DNA]</scope>
</reference>
<sequence>MGNYLKKPSKNLEDPLLESQEEDADASFTCEICIEPVLTNKKFKNKNHCAHSFCKECIAKYIELKIEDHIASVQCPGLNCKRVLDPLSCKAIISRSVFSKWCDVLCDNYVPGFERGYCPNKNCGELVVNECGGNVKKTTCPNCKKLFCFQCTSAWHPGLGCEEGRIIGDPNDTLFLQLVKRKAWIKCPGCGHFVERIKGCNSIKCRCRTEFCYECGKAIRECECRGYRRNFYLLLSSVVTMGNSLQKPSENGENLQQETQEEDANGSFTCEICIELMSTNKKFKNKNLCGHPFCLDCIAKYIEFKIEDHAANIKCPGLKGAIALIRTGMDVKKLEVRGIGMIFCFGSLCRAKHGLSALVVDTLLRLERIKGCDLIHCRIIKRKVNKFHMGNSLQKPAQNGENPQQETQEDDVDSSFTCEICIEPLSANKKFKNKNRCVHPFCLDCIAKYIEVKIEDHTANIQCPGLNCEQVLDPLSSRAIISPRVFSKWCDLLCDNYVLGFERSYCPGTNCMEVVVNECGGNVKKSKCPNCKRLFCFQCKLAWHAGYGCAESRNMRDRNDILFGQLVERNTWTRCPGCGHCIELREGCKSVKCRFLSETFSSSCRNN</sequence>
<accession>A0ACC0YF72</accession>
<dbReference type="Proteomes" id="UP001163603">
    <property type="component" value="Chromosome 7"/>
</dbReference>
<organism evidence="1 2">
    <name type="scientific">Pistacia integerrima</name>
    <dbReference type="NCBI Taxonomy" id="434235"/>
    <lineage>
        <taxon>Eukaryota</taxon>
        <taxon>Viridiplantae</taxon>
        <taxon>Streptophyta</taxon>
        <taxon>Embryophyta</taxon>
        <taxon>Tracheophyta</taxon>
        <taxon>Spermatophyta</taxon>
        <taxon>Magnoliopsida</taxon>
        <taxon>eudicotyledons</taxon>
        <taxon>Gunneridae</taxon>
        <taxon>Pentapetalae</taxon>
        <taxon>rosids</taxon>
        <taxon>malvids</taxon>
        <taxon>Sapindales</taxon>
        <taxon>Anacardiaceae</taxon>
        <taxon>Pistacia</taxon>
    </lineage>
</organism>
<keyword evidence="2" id="KW-1185">Reference proteome</keyword>
<proteinExistence type="predicted"/>
<name>A0ACC0YF72_9ROSI</name>
<evidence type="ECO:0000313" key="2">
    <source>
        <dbReference type="Proteomes" id="UP001163603"/>
    </source>
</evidence>